<feature type="transmembrane region" description="Helical" evidence="14">
    <location>
        <begin position="132"/>
        <end position="154"/>
    </location>
</feature>
<reference evidence="17 18" key="1">
    <citation type="submission" date="2023-07" db="EMBL/GenBank/DDBJ databases">
        <title>Genomic Encyclopedia of Type Strains, Phase IV (KMG-IV): sequencing the most valuable type-strain genomes for metagenomic binning, comparative biology and taxonomic classification.</title>
        <authorList>
            <person name="Goeker M."/>
        </authorList>
    </citation>
    <scope>NUCLEOTIDE SEQUENCE [LARGE SCALE GENOMIC DNA]</scope>
    <source>
        <strain evidence="17 18">DSM 19922</strain>
    </source>
</reference>
<evidence type="ECO:0000256" key="6">
    <source>
        <dbReference type="ARBA" id="ARBA00022679"/>
    </source>
</evidence>
<dbReference type="NCBIfam" id="TIGR00229">
    <property type="entry name" value="sensory_box"/>
    <property type="match status" value="1"/>
</dbReference>
<dbReference type="PROSITE" id="PS50109">
    <property type="entry name" value="HIS_KIN"/>
    <property type="match status" value="1"/>
</dbReference>
<evidence type="ECO:0000259" key="15">
    <source>
        <dbReference type="PROSITE" id="PS50109"/>
    </source>
</evidence>
<feature type="transmembrane region" description="Helical" evidence="14">
    <location>
        <begin position="96"/>
        <end position="120"/>
    </location>
</feature>
<evidence type="ECO:0000256" key="14">
    <source>
        <dbReference type="SAM" id="Phobius"/>
    </source>
</evidence>
<dbReference type="InterPro" id="IPR036097">
    <property type="entry name" value="HisK_dim/P_sf"/>
</dbReference>
<comment type="caution">
    <text evidence="17">The sequence shown here is derived from an EMBL/GenBank/DDBJ whole genome shotgun (WGS) entry which is preliminary data.</text>
</comment>
<feature type="domain" description="Histidine kinase" evidence="15">
    <location>
        <begin position="427"/>
        <end position="648"/>
    </location>
</feature>
<dbReference type="Gene3D" id="3.30.565.10">
    <property type="entry name" value="Histidine kinase-like ATPase, C-terminal domain"/>
    <property type="match status" value="1"/>
</dbReference>
<evidence type="ECO:0000256" key="12">
    <source>
        <dbReference type="ARBA" id="ARBA00023012"/>
    </source>
</evidence>
<dbReference type="RefSeq" id="WP_209980950.1">
    <property type="nucleotide sequence ID" value="NZ_JAGINO010000005.1"/>
</dbReference>
<dbReference type="SUPFAM" id="SSF47384">
    <property type="entry name" value="Homodimeric domain of signal transducing histidine kinase"/>
    <property type="match status" value="1"/>
</dbReference>
<dbReference type="Pfam" id="PF05231">
    <property type="entry name" value="MASE1"/>
    <property type="match status" value="1"/>
</dbReference>
<evidence type="ECO:0000256" key="4">
    <source>
        <dbReference type="ARBA" id="ARBA00022475"/>
    </source>
</evidence>
<keyword evidence="4" id="KW-1003">Cell membrane</keyword>
<dbReference type="InterPro" id="IPR004358">
    <property type="entry name" value="Sig_transdc_His_kin-like_C"/>
</dbReference>
<proteinExistence type="predicted"/>
<dbReference type="InterPro" id="IPR005467">
    <property type="entry name" value="His_kinase_dom"/>
</dbReference>
<dbReference type="PANTHER" id="PTHR43065:SF46">
    <property type="entry name" value="C4-DICARBOXYLATE TRANSPORT SENSOR PROTEIN DCTB"/>
    <property type="match status" value="1"/>
</dbReference>
<feature type="transmembrane region" description="Helical" evidence="14">
    <location>
        <begin position="248"/>
        <end position="267"/>
    </location>
</feature>
<keyword evidence="7 14" id="KW-0812">Transmembrane</keyword>
<comment type="catalytic activity">
    <reaction evidence="1">
        <text>ATP + protein L-histidine = ADP + protein N-phospho-L-histidine.</text>
        <dbReference type="EC" id="2.7.13.3"/>
    </reaction>
</comment>
<dbReference type="InterPro" id="IPR035965">
    <property type="entry name" value="PAS-like_dom_sf"/>
</dbReference>
<evidence type="ECO:0000256" key="5">
    <source>
        <dbReference type="ARBA" id="ARBA00022553"/>
    </source>
</evidence>
<evidence type="ECO:0000256" key="7">
    <source>
        <dbReference type="ARBA" id="ARBA00022692"/>
    </source>
</evidence>
<sequence>MFSCCWAALYEIAHLFDISHSASAWYPGPGLTLAFTAAFGPRYLPCVVIGIFCYDNTFSLLDMMSGVRQALVYGGAGLYLHHSIDAPLSRRRHVNVFVAAACGSTLLSAVFAGFMFANYWLNSTFTDILVSFWIGDLAGVLLACPAFLMLFGLLRKPQAAAHLRHWLPRPTPAQYAGALSVAGTAAAAFSIDAAFATNGKAWFIVLFPVTMLALREGFGGAVVGIGVANITVVLLFKALGRAGDPAQLQVLLVMIDVAALLIGAAISEHTDTASELRRSERRQRDIASENRMLAAAVHASPVSVTIIDTAHRRLPLLFVNDAFCALIGYRRDQLRDTDFAGLLASGGALDELHHAIGRREGAFHTMDLVRADGGLLRDRLSLAPIRDGNGPSTAYLLLHEDAAATRERESQEREREKLVALGQLAGGVAHEINNLLHPVINLAKDAEFMWEEGQDARRHLRMIGSCGVKAADIVRKVLSFARQGSGPRLPVDFGEAVLAAVELSRGSLPPSFEITVRNDNASGRILASATEISQIVTNLLINASHATKGRGRALISLDMVAAPPDRAAKGPGAAPWFRLSVTDTGPGMDDAVRARIFEPFFTTKPVGEGTGLGLSVVYGIVKDWGGTIEVETAPDEGTRFLITVPPIGSEA</sequence>
<feature type="transmembrane region" description="Helical" evidence="14">
    <location>
        <begin position="217"/>
        <end position="236"/>
    </location>
</feature>
<keyword evidence="6" id="KW-0808">Transferase</keyword>
<evidence type="ECO:0000313" key="18">
    <source>
        <dbReference type="Proteomes" id="UP001244552"/>
    </source>
</evidence>
<dbReference type="EMBL" id="JAUSVU010000005">
    <property type="protein sequence ID" value="MDQ0533142.1"/>
    <property type="molecule type" value="Genomic_DNA"/>
</dbReference>
<feature type="transmembrane region" description="Helical" evidence="14">
    <location>
        <begin position="175"/>
        <end position="197"/>
    </location>
</feature>
<dbReference type="SUPFAM" id="SSF55874">
    <property type="entry name" value="ATPase domain of HSP90 chaperone/DNA topoisomerase II/histidine kinase"/>
    <property type="match status" value="1"/>
</dbReference>
<keyword evidence="5" id="KW-0597">Phosphoprotein</keyword>
<dbReference type="InterPro" id="IPR003594">
    <property type="entry name" value="HATPase_dom"/>
</dbReference>
<evidence type="ECO:0000256" key="3">
    <source>
        <dbReference type="ARBA" id="ARBA00012438"/>
    </source>
</evidence>
<dbReference type="InterPro" id="IPR000700">
    <property type="entry name" value="PAS-assoc_C"/>
</dbReference>
<dbReference type="PANTHER" id="PTHR43065">
    <property type="entry name" value="SENSOR HISTIDINE KINASE"/>
    <property type="match status" value="1"/>
</dbReference>
<keyword evidence="11 14" id="KW-1133">Transmembrane helix</keyword>
<evidence type="ECO:0000259" key="16">
    <source>
        <dbReference type="PROSITE" id="PS50113"/>
    </source>
</evidence>
<evidence type="ECO:0000256" key="8">
    <source>
        <dbReference type="ARBA" id="ARBA00022741"/>
    </source>
</evidence>
<feature type="domain" description="PAC" evidence="16">
    <location>
        <begin position="362"/>
        <end position="414"/>
    </location>
</feature>
<accession>A0ABU0MI61</accession>
<keyword evidence="8" id="KW-0547">Nucleotide-binding</keyword>
<dbReference type="EC" id="2.7.13.3" evidence="3"/>
<dbReference type="PRINTS" id="PR00344">
    <property type="entry name" value="BCTRLSENSOR"/>
</dbReference>
<dbReference type="Gene3D" id="3.30.450.20">
    <property type="entry name" value="PAS domain"/>
    <property type="match status" value="1"/>
</dbReference>
<dbReference type="Pfam" id="PF02518">
    <property type="entry name" value="HATPase_c"/>
    <property type="match status" value="1"/>
</dbReference>
<evidence type="ECO:0000256" key="2">
    <source>
        <dbReference type="ARBA" id="ARBA00004651"/>
    </source>
</evidence>
<name>A0ABU0MI61_9PROT</name>
<dbReference type="InterPro" id="IPR007895">
    <property type="entry name" value="MASE1"/>
</dbReference>
<dbReference type="SMART" id="SM00387">
    <property type="entry name" value="HATPase_c"/>
    <property type="match status" value="1"/>
</dbReference>
<keyword evidence="18" id="KW-1185">Reference proteome</keyword>
<dbReference type="InterPro" id="IPR036890">
    <property type="entry name" value="HATPase_C_sf"/>
</dbReference>
<dbReference type="Gene3D" id="1.10.287.130">
    <property type="match status" value="1"/>
</dbReference>
<dbReference type="Proteomes" id="UP001244552">
    <property type="component" value="Unassembled WGS sequence"/>
</dbReference>
<keyword evidence="10" id="KW-0067">ATP-binding</keyword>
<dbReference type="InterPro" id="IPR003661">
    <property type="entry name" value="HisK_dim/P_dom"/>
</dbReference>
<evidence type="ECO:0000256" key="1">
    <source>
        <dbReference type="ARBA" id="ARBA00000085"/>
    </source>
</evidence>
<dbReference type="CDD" id="cd00082">
    <property type="entry name" value="HisKA"/>
    <property type="match status" value="1"/>
</dbReference>
<dbReference type="CDD" id="cd00130">
    <property type="entry name" value="PAS"/>
    <property type="match status" value="1"/>
</dbReference>
<dbReference type="SUPFAM" id="SSF55785">
    <property type="entry name" value="PYP-like sensor domain (PAS domain)"/>
    <property type="match status" value="1"/>
</dbReference>
<evidence type="ECO:0000256" key="11">
    <source>
        <dbReference type="ARBA" id="ARBA00022989"/>
    </source>
</evidence>
<comment type="subcellular location">
    <subcellularLocation>
        <location evidence="2">Cell membrane</location>
        <topology evidence="2">Multi-pass membrane protein</topology>
    </subcellularLocation>
</comment>
<evidence type="ECO:0000256" key="13">
    <source>
        <dbReference type="ARBA" id="ARBA00023136"/>
    </source>
</evidence>
<evidence type="ECO:0000313" key="17">
    <source>
        <dbReference type="EMBL" id="MDQ0533142.1"/>
    </source>
</evidence>
<keyword evidence="13 14" id="KW-0472">Membrane</keyword>
<dbReference type="InterPro" id="IPR000014">
    <property type="entry name" value="PAS"/>
</dbReference>
<evidence type="ECO:0000256" key="9">
    <source>
        <dbReference type="ARBA" id="ARBA00022777"/>
    </source>
</evidence>
<keyword evidence="9" id="KW-0418">Kinase</keyword>
<dbReference type="SMART" id="SM00091">
    <property type="entry name" value="PAS"/>
    <property type="match status" value="1"/>
</dbReference>
<protein>
    <recommendedName>
        <fullName evidence="3">histidine kinase</fullName>
        <ecNumber evidence="3">2.7.13.3</ecNumber>
    </recommendedName>
</protein>
<keyword evidence="12" id="KW-0902">Two-component regulatory system</keyword>
<evidence type="ECO:0000256" key="10">
    <source>
        <dbReference type="ARBA" id="ARBA00022840"/>
    </source>
</evidence>
<dbReference type="PROSITE" id="PS50113">
    <property type="entry name" value="PAC"/>
    <property type="match status" value="1"/>
</dbReference>
<gene>
    <name evidence="17" type="ORF">QO018_001991</name>
</gene>
<organism evidence="17 18">
    <name type="scientific">Azospirillum picis</name>
    <dbReference type="NCBI Taxonomy" id="488438"/>
    <lineage>
        <taxon>Bacteria</taxon>
        <taxon>Pseudomonadati</taxon>
        <taxon>Pseudomonadota</taxon>
        <taxon>Alphaproteobacteria</taxon>
        <taxon>Rhodospirillales</taxon>
        <taxon>Azospirillaceae</taxon>
        <taxon>Azospirillum</taxon>
    </lineage>
</organism>